<evidence type="ECO:0000256" key="1">
    <source>
        <dbReference type="ARBA" id="ARBA00022729"/>
    </source>
</evidence>
<dbReference type="InterPro" id="IPR019207">
    <property type="entry name" value="DUF2092"/>
</dbReference>
<keyword evidence="3" id="KW-1185">Reference proteome</keyword>
<accession>A0A934SWQ1</accession>
<organism evidence="2 3">
    <name type="scientific">Noviherbaspirillum pedocola</name>
    <dbReference type="NCBI Taxonomy" id="2801341"/>
    <lineage>
        <taxon>Bacteria</taxon>
        <taxon>Pseudomonadati</taxon>
        <taxon>Pseudomonadota</taxon>
        <taxon>Betaproteobacteria</taxon>
        <taxon>Burkholderiales</taxon>
        <taxon>Oxalobacteraceae</taxon>
        <taxon>Noviherbaspirillum</taxon>
    </lineage>
</organism>
<dbReference type="SUPFAM" id="SSF89392">
    <property type="entry name" value="Prokaryotic lipoproteins and lipoprotein localization factors"/>
    <property type="match status" value="1"/>
</dbReference>
<proteinExistence type="predicted"/>
<gene>
    <name evidence="2" type="ORF">JJB74_19205</name>
</gene>
<dbReference type="AlphaFoldDB" id="A0A934SWQ1"/>
<comment type="caution">
    <text evidence="2">The sequence shown here is derived from an EMBL/GenBank/DDBJ whole genome shotgun (WGS) entry which is preliminary data.</text>
</comment>
<dbReference type="EMBL" id="JAEPBG010000008">
    <property type="protein sequence ID" value="MBK4736760.1"/>
    <property type="molecule type" value="Genomic_DNA"/>
</dbReference>
<reference evidence="2" key="1">
    <citation type="submission" date="2021-01" db="EMBL/GenBank/DDBJ databases">
        <title>Genome sequence of strain Noviherbaspirillum sp. DKR-6.</title>
        <authorList>
            <person name="Chaudhary D.K."/>
        </authorList>
    </citation>
    <scope>NUCLEOTIDE SEQUENCE</scope>
    <source>
        <strain evidence="2">DKR-6</strain>
    </source>
</reference>
<evidence type="ECO:0000313" key="3">
    <source>
        <dbReference type="Proteomes" id="UP000622890"/>
    </source>
</evidence>
<dbReference type="Pfam" id="PF09865">
    <property type="entry name" value="DUF2092"/>
    <property type="match status" value="1"/>
</dbReference>
<protein>
    <submittedName>
        <fullName evidence="2">DUF2092 domain-containing protein</fullName>
    </submittedName>
</protein>
<evidence type="ECO:0000313" key="2">
    <source>
        <dbReference type="EMBL" id="MBK4736760.1"/>
    </source>
</evidence>
<sequence length="227" mass="24779">MRMARFLAGAKQFSVTVLDGYDAVQESGEKIEFGARRKLLLARPDHLLVETERSDGFRSAAVFTGKEIVLTDFVSNVYASTPQDGNLDEGIVRLVRDLGIHLPLALLLTTRAPQEFEARVRSIEYVEKTNLLGTPAHHLAARGDSVDFQVWVADGDKPVPLRIVITYKTEPGQPQFRAQLSDWNLDPKAGDAAFAPRVPPGAQKIAFAAQLAKGASDTAKAAQGDRQ</sequence>
<dbReference type="Gene3D" id="2.50.20.10">
    <property type="entry name" value="Lipoprotein localisation LolA/LolB/LppX"/>
    <property type="match status" value="1"/>
</dbReference>
<dbReference type="InterPro" id="IPR029046">
    <property type="entry name" value="LolA/LolB/LppX"/>
</dbReference>
<name>A0A934SWQ1_9BURK</name>
<keyword evidence="1" id="KW-0732">Signal</keyword>
<dbReference type="Proteomes" id="UP000622890">
    <property type="component" value="Unassembled WGS sequence"/>
</dbReference>